<dbReference type="Gene3D" id="2.60.120.330">
    <property type="entry name" value="B-lactam Antibiotic, Isopenicillin N Synthase, Chain"/>
    <property type="match status" value="1"/>
</dbReference>
<dbReference type="InterPro" id="IPR044861">
    <property type="entry name" value="IPNS-like_FE2OG_OXY"/>
</dbReference>
<evidence type="ECO:0000256" key="3">
    <source>
        <dbReference type="ARBA" id="ARBA00023004"/>
    </source>
</evidence>
<evidence type="ECO:0000313" key="5">
    <source>
        <dbReference type="EMBL" id="RXI02207.1"/>
    </source>
</evidence>
<gene>
    <name evidence="5" type="ORF">DVH24_026737</name>
</gene>
<comment type="caution">
    <text evidence="5">The sequence shown here is derived from an EMBL/GenBank/DDBJ whole genome shotgun (WGS) entry which is preliminary data.</text>
</comment>
<keyword evidence="6" id="KW-1185">Reference proteome</keyword>
<protein>
    <recommendedName>
        <fullName evidence="4">Isopenicillin N synthase-like Fe(2+) 2OG dioxygenase domain-containing protein</fullName>
    </recommendedName>
</protein>
<dbReference type="SUPFAM" id="SSF51197">
    <property type="entry name" value="Clavaminate synthase-like"/>
    <property type="match status" value="1"/>
</dbReference>
<dbReference type="GO" id="GO:0031418">
    <property type="term" value="F:L-ascorbic acid binding"/>
    <property type="evidence" value="ECO:0007669"/>
    <property type="project" value="UniProtKB-KW"/>
</dbReference>
<keyword evidence="1" id="KW-0479">Metal-binding</keyword>
<dbReference type="AlphaFoldDB" id="A0A498K4I0"/>
<dbReference type="EMBL" id="RDQH01000330">
    <property type="protein sequence ID" value="RXI02207.1"/>
    <property type="molecule type" value="Genomic_DNA"/>
</dbReference>
<dbReference type="Pfam" id="PF03171">
    <property type="entry name" value="2OG-FeII_Oxy"/>
    <property type="match status" value="1"/>
</dbReference>
<evidence type="ECO:0000256" key="1">
    <source>
        <dbReference type="ARBA" id="ARBA00022723"/>
    </source>
</evidence>
<sequence>MRMGKDTLLGLHKELYQTLRLNYIPPCCMPDKVLGLRPHSDPGTISMLNMPIPNAFVVNVGDVTEIWSNGRYKSIEHRIVANERKARISYASFICPHFNVEIGPLDQMVDTSRMYKKIKYGGYLMT</sequence>
<evidence type="ECO:0000313" key="6">
    <source>
        <dbReference type="Proteomes" id="UP000290289"/>
    </source>
</evidence>
<dbReference type="GO" id="GO:0046872">
    <property type="term" value="F:metal ion binding"/>
    <property type="evidence" value="ECO:0007669"/>
    <property type="project" value="UniProtKB-KW"/>
</dbReference>
<evidence type="ECO:0000256" key="2">
    <source>
        <dbReference type="ARBA" id="ARBA00022896"/>
    </source>
</evidence>
<feature type="domain" description="Isopenicillin N synthase-like Fe(2+) 2OG dioxygenase" evidence="4">
    <location>
        <begin position="17"/>
        <end position="96"/>
    </location>
</feature>
<keyword evidence="2" id="KW-0847">Vitamin C</keyword>
<organism evidence="5 6">
    <name type="scientific">Malus domestica</name>
    <name type="common">Apple</name>
    <name type="synonym">Pyrus malus</name>
    <dbReference type="NCBI Taxonomy" id="3750"/>
    <lineage>
        <taxon>Eukaryota</taxon>
        <taxon>Viridiplantae</taxon>
        <taxon>Streptophyta</taxon>
        <taxon>Embryophyta</taxon>
        <taxon>Tracheophyta</taxon>
        <taxon>Spermatophyta</taxon>
        <taxon>Magnoliopsida</taxon>
        <taxon>eudicotyledons</taxon>
        <taxon>Gunneridae</taxon>
        <taxon>Pentapetalae</taxon>
        <taxon>rosids</taxon>
        <taxon>fabids</taxon>
        <taxon>Rosales</taxon>
        <taxon>Rosaceae</taxon>
        <taxon>Amygdaloideae</taxon>
        <taxon>Maleae</taxon>
        <taxon>Malus</taxon>
    </lineage>
</organism>
<accession>A0A498K4I0</accession>
<dbReference type="PANTHER" id="PTHR47991">
    <property type="entry name" value="OXOGLUTARATE/IRON-DEPENDENT DIOXYGENASE"/>
    <property type="match status" value="1"/>
</dbReference>
<dbReference type="InterPro" id="IPR027443">
    <property type="entry name" value="IPNS-like_sf"/>
</dbReference>
<dbReference type="InterPro" id="IPR050295">
    <property type="entry name" value="Plant_2OG-oxidoreductases"/>
</dbReference>
<name>A0A498K4I0_MALDO</name>
<proteinExistence type="predicted"/>
<dbReference type="Proteomes" id="UP000290289">
    <property type="component" value="Chromosome 4"/>
</dbReference>
<reference evidence="5 6" key="1">
    <citation type="submission" date="2018-10" db="EMBL/GenBank/DDBJ databases">
        <title>A high-quality apple genome assembly.</title>
        <authorList>
            <person name="Hu J."/>
        </authorList>
    </citation>
    <scope>NUCLEOTIDE SEQUENCE [LARGE SCALE GENOMIC DNA]</scope>
    <source>
        <strain evidence="6">cv. HFTH1</strain>
        <tissue evidence="5">Young leaf</tissue>
    </source>
</reference>
<keyword evidence="3" id="KW-0408">Iron</keyword>
<evidence type="ECO:0000259" key="4">
    <source>
        <dbReference type="Pfam" id="PF03171"/>
    </source>
</evidence>